<dbReference type="AlphaFoldDB" id="I3V4V4"/>
<reference evidence="1 2" key="1">
    <citation type="journal article" date="2012" name="J. Bacteriol.">
        <title>Complete Genome Sequence of the Naphthalene-Degrading Pseudomonas putida Strain ND6.</title>
        <authorList>
            <person name="Li S."/>
            <person name="Zhao H."/>
            <person name="Li Y."/>
            <person name="Niu S."/>
            <person name="Cai B."/>
        </authorList>
    </citation>
    <scope>NUCLEOTIDE SEQUENCE [LARGE SCALE GENOMIC DNA]</scope>
    <source>
        <strain evidence="1 2">ND6</strain>
    </source>
</reference>
<sequence>MAVNENVHKMPARDRLLMAFDPSDYVSARPRQRILGQR</sequence>
<proteinExistence type="predicted"/>
<dbReference type="Proteomes" id="UP000005268">
    <property type="component" value="Chromosome"/>
</dbReference>
<dbReference type="PATRIC" id="fig|231023.4.peg.5306"/>
<gene>
    <name evidence="1" type="ORF">YSA_11079</name>
</gene>
<dbReference type="KEGG" id="ppi:YSA_11079"/>
<dbReference type="HOGENOM" id="CLU_3331830_0_0_6"/>
<accession>I3V4V4</accession>
<evidence type="ECO:0000313" key="2">
    <source>
        <dbReference type="Proteomes" id="UP000005268"/>
    </source>
</evidence>
<evidence type="ECO:0000313" key="1">
    <source>
        <dbReference type="EMBL" id="AFK72775.1"/>
    </source>
</evidence>
<protein>
    <submittedName>
        <fullName evidence="1">Uncharacterized protein</fullName>
    </submittedName>
</protein>
<organism evidence="1 2">
    <name type="scientific">Pseudomonas putida ND6</name>
    <dbReference type="NCBI Taxonomy" id="231023"/>
    <lineage>
        <taxon>Bacteria</taxon>
        <taxon>Pseudomonadati</taxon>
        <taxon>Pseudomonadota</taxon>
        <taxon>Gammaproteobacteria</taxon>
        <taxon>Pseudomonadales</taxon>
        <taxon>Pseudomonadaceae</taxon>
        <taxon>Pseudomonas</taxon>
    </lineage>
</organism>
<name>I3V4V4_PSEPU</name>
<dbReference type="EMBL" id="CP003588">
    <property type="protein sequence ID" value="AFK72775.1"/>
    <property type="molecule type" value="Genomic_DNA"/>
</dbReference>